<protein>
    <submittedName>
        <fullName evidence="1">Uncharacterized protein</fullName>
    </submittedName>
</protein>
<proteinExistence type="predicted"/>
<evidence type="ECO:0000313" key="1">
    <source>
        <dbReference type="EMBL" id="JAE26590.1"/>
    </source>
</evidence>
<name>A0A0A9GNB1_ARUDO</name>
<dbReference type="EMBL" id="GBRH01171306">
    <property type="protein sequence ID" value="JAE26590.1"/>
    <property type="molecule type" value="Transcribed_RNA"/>
</dbReference>
<sequence>MLCSADQSASHGLDIERNNSSPLKLTACLWTESLNFNCKHASNDILV</sequence>
<reference evidence="1" key="1">
    <citation type="submission" date="2014-09" db="EMBL/GenBank/DDBJ databases">
        <authorList>
            <person name="Magalhaes I.L.F."/>
            <person name="Oliveira U."/>
            <person name="Santos F.R."/>
            <person name="Vidigal T.H.D.A."/>
            <person name="Brescovit A.D."/>
            <person name="Santos A.J."/>
        </authorList>
    </citation>
    <scope>NUCLEOTIDE SEQUENCE</scope>
    <source>
        <tissue evidence="1">Shoot tissue taken approximately 20 cm above the soil surface</tissue>
    </source>
</reference>
<dbReference type="AlphaFoldDB" id="A0A0A9GNB1"/>
<accession>A0A0A9GNB1</accession>
<reference evidence="1" key="2">
    <citation type="journal article" date="2015" name="Data Brief">
        <title>Shoot transcriptome of the giant reed, Arundo donax.</title>
        <authorList>
            <person name="Barrero R.A."/>
            <person name="Guerrero F.D."/>
            <person name="Moolhuijzen P."/>
            <person name="Goolsby J.A."/>
            <person name="Tidwell J."/>
            <person name="Bellgard S.E."/>
            <person name="Bellgard M.I."/>
        </authorList>
    </citation>
    <scope>NUCLEOTIDE SEQUENCE</scope>
    <source>
        <tissue evidence="1">Shoot tissue taken approximately 20 cm above the soil surface</tissue>
    </source>
</reference>
<organism evidence="1">
    <name type="scientific">Arundo donax</name>
    <name type="common">Giant reed</name>
    <name type="synonym">Donax arundinaceus</name>
    <dbReference type="NCBI Taxonomy" id="35708"/>
    <lineage>
        <taxon>Eukaryota</taxon>
        <taxon>Viridiplantae</taxon>
        <taxon>Streptophyta</taxon>
        <taxon>Embryophyta</taxon>
        <taxon>Tracheophyta</taxon>
        <taxon>Spermatophyta</taxon>
        <taxon>Magnoliopsida</taxon>
        <taxon>Liliopsida</taxon>
        <taxon>Poales</taxon>
        <taxon>Poaceae</taxon>
        <taxon>PACMAD clade</taxon>
        <taxon>Arundinoideae</taxon>
        <taxon>Arundineae</taxon>
        <taxon>Arundo</taxon>
    </lineage>
</organism>